<proteinExistence type="inferred from homology"/>
<dbReference type="Pfam" id="PF00011">
    <property type="entry name" value="HSP20"/>
    <property type="match status" value="1"/>
</dbReference>
<dbReference type="RefSeq" id="WP_136792136.1">
    <property type="nucleotide sequence ID" value="NZ_SWAU01000062.1"/>
</dbReference>
<dbReference type="AlphaFoldDB" id="A0A4U0YW53"/>
<dbReference type="Gene3D" id="2.60.40.790">
    <property type="match status" value="1"/>
</dbReference>
<dbReference type="PROSITE" id="PS01031">
    <property type="entry name" value="SHSP"/>
    <property type="match status" value="1"/>
</dbReference>
<dbReference type="InterPro" id="IPR002068">
    <property type="entry name" value="A-crystallin/Hsp20_dom"/>
</dbReference>
<organism evidence="4 5">
    <name type="scientific">Cereibacter changlensis</name>
    <dbReference type="NCBI Taxonomy" id="402884"/>
    <lineage>
        <taxon>Bacteria</taxon>
        <taxon>Pseudomonadati</taxon>
        <taxon>Pseudomonadota</taxon>
        <taxon>Alphaproteobacteria</taxon>
        <taxon>Rhodobacterales</taxon>
        <taxon>Paracoccaceae</taxon>
        <taxon>Cereibacter</taxon>
    </lineage>
</organism>
<dbReference type="Proteomes" id="UP000306340">
    <property type="component" value="Unassembled WGS sequence"/>
</dbReference>
<evidence type="ECO:0000259" key="3">
    <source>
        <dbReference type="PROSITE" id="PS01031"/>
    </source>
</evidence>
<evidence type="ECO:0000313" key="5">
    <source>
        <dbReference type="Proteomes" id="UP000306340"/>
    </source>
</evidence>
<sequence>MTTDTTVHVRRDAPAPATAAGEWEPLAYARQRFDRLLNDFDWPDFRFPLGKRRTGVEASSPWTSFGLTAPAVDLIERPELYEVQAELPGLDPAQIEVKISDSMMTIRAEHHAEREETSGDYHLRERSSGAFQRLFRLPGGIAADRVEARYDKGILKITLPKTAEAMEKERRIEVKPA</sequence>
<name>A0A4U0YW53_9RHOB</name>
<dbReference type="PANTHER" id="PTHR11527">
    <property type="entry name" value="HEAT-SHOCK PROTEIN 20 FAMILY MEMBER"/>
    <property type="match status" value="1"/>
</dbReference>
<reference evidence="4 5" key="1">
    <citation type="submission" date="2019-04" db="EMBL/GenBank/DDBJ databases">
        <title>Crypto-aerobic microbial life in anoxic (sulfidic) marine sediments.</title>
        <authorList>
            <person name="Bhattacharya S."/>
            <person name="Roy C."/>
            <person name="Mondal N."/>
            <person name="Sarkar J."/>
            <person name="Mandal S."/>
            <person name="Rameez M.J."/>
            <person name="Ghosh W."/>
        </authorList>
    </citation>
    <scope>NUCLEOTIDE SEQUENCE [LARGE SCALE GENOMIC DNA]</scope>
    <source>
        <strain evidence="4 5">SBBC</strain>
    </source>
</reference>
<feature type="domain" description="SHSP" evidence="3">
    <location>
        <begin position="63"/>
        <end position="177"/>
    </location>
</feature>
<evidence type="ECO:0000256" key="1">
    <source>
        <dbReference type="PROSITE-ProRule" id="PRU00285"/>
    </source>
</evidence>
<gene>
    <name evidence="4" type="ORF">FAZ78_08375</name>
</gene>
<dbReference type="InterPro" id="IPR008978">
    <property type="entry name" value="HSP20-like_chaperone"/>
</dbReference>
<comment type="caution">
    <text evidence="4">The sequence shown here is derived from an EMBL/GenBank/DDBJ whole genome shotgun (WGS) entry which is preliminary data.</text>
</comment>
<dbReference type="InterPro" id="IPR031107">
    <property type="entry name" value="Small_HSP"/>
</dbReference>
<dbReference type="CDD" id="cd06464">
    <property type="entry name" value="ACD_sHsps-like"/>
    <property type="match status" value="1"/>
</dbReference>
<dbReference type="EMBL" id="SWAU01000062">
    <property type="protein sequence ID" value="TKA97000.1"/>
    <property type="molecule type" value="Genomic_DNA"/>
</dbReference>
<dbReference type="SUPFAM" id="SSF49764">
    <property type="entry name" value="HSP20-like chaperones"/>
    <property type="match status" value="1"/>
</dbReference>
<evidence type="ECO:0000313" key="4">
    <source>
        <dbReference type="EMBL" id="TKA97000.1"/>
    </source>
</evidence>
<comment type="similarity">
    <text evidence="1 2">Belongs to the small heat shock protein (HSP20) family.</text>
</comment>
<protein>
    <submittedName>
        <fullName evidence="4">Hsp20/alpha crystallin family protein</fullName>
    </submittedName>
</protein>
<evidence type="ECO:0000256" key="2">
    <source>
        <dbReference type="RuleBase" id="RU003616"/>
    </source>
</evidence>
<accession>A0A4U0YW53</accession>